<reference evidence="3 4" key="1">
    <citation type="submission" date="2019-06" db="EMBL/GenBank/DDBJ databases">
        <title>Comprehensive assessment of Oxford Nanopore MinION sequencing for bacterial characterization and routine diagnosis.</title>
        <authorList>
            <person name="Tan S."/>
            <person name="Dvorak C.M.T."/>
            <person name="Gebhart C."/>
            <person name="Estrada A."/>
            <person name="Marthaler D.G."/>
            <person name="Murtaugh M.P."/>
        </authorList>
    </citation>
    <scope>NUCLEOTIDE SEQUENCE [LARGE SCALE GENOMIC DNA]</scope>
    <source>
        <strain evidence="3 4">2017UMN1435.21</strain>
    </source>
</reference>
<evidence type="ECO:0000259" key="2">
    <source>
        <dbReference type="Pfam" id="PF20441"/>
    </source>
</evidence>
<dbReference type="Pfam" id="PF03354">
    <property type="entry name" value="TerL_ATPase"/>
    <property type="match status" value="1"/>
</dbReference>
<name>A0A540UW56_STRSU</name>
<dbReference type="InterPro" id="IPR046461">
    <property type="entry name" value="TerL_ATPase"/>
</dbReference>
<proteinExistence type="predicted"/>
<feature type="domain" description="Terminase large subunit-like endonuclease" evidence="2">
    <location>
        <begin position="272"/>
        <end position="560"/>
    </location>
</feature>
<accession>A0A540UW56</accession>
<dbReference type="Proteomes" id="UP000315224">
    <property type="component" value="Unassembled WGS sequence"/>
</dbReference>
<dbReference type="InterPro" id="IPR005021">
    <property type="entry name" value="Terminase_largesu-like"/>
</dbReference>
<feature type="domain" description="Terminase large subunit-like ATPase" evidence="1">
    <location>
        <begin position="89"/>
        <end position="265"/>
    </location>
</feature>
<organism evidence="3 4">
    <name type="scientific">Streptococcus suis</name>
    <dbReference type="NCBI Taxonomy" id="1307"/>
    <lineage>
        <taxon>Bacteria</taxon>
        <taxon>Bacillati</taxon>
        <taxon>Bacillota</taxon>
        <taxon>Bacilli</taxon>
        <taxon>Lactobacillales</taxon>
        <taxon>Streptococcaceae</taxon>
        <taxon>Streptococcus</taxon>
    </lineage>
</organism>
<dbReference type="GO" id="GO:0004519">
    <property type="term" value="F:endonuclease activity"/>
    <property type="evidence" value="ECO:0007669"/>
    <property type="project" value="InterPro"/>
</dbReference>
<gene>
    <name evidence="3" type="ORF">FH692_04950</name>
</gene>
<dbReference type="EMBL" id="VIEK01000006">
    <property type="protein sequence ID" value="TQE88718.1"/>
    <property type="molecule type" value="Genomic_DNA"/>
</dbReference>
<dbReference type="PANTHER" id="PTHR41287:SF1">
    <property type="entry name" value="PROTEIN YMFN"/>
    <property type="match status" value="1"/>
</dbReference>
<evidence type="ECO:0000259" key="1">
    <source>
        <dbReference type="Pfam" id="PF03354"/>
    </source>
</evidence>
<dbReference type="Gene3D" id="3.40.50.300">
    <property type="entry name" value="P-loop containing nucleotide triphosphate hydrolases"/>
    <property type="match status" value="1"/>
</dbReference>
<dbReference type="RefSeq" id="WP_141600206.1">
    <property type="nucleotide sequence ID" value="NZ_VIEK01000006.1"/>
</dbReference>
<sequence>MTRAQKILTDFQIAKQYAEDVVAGTIIAGKRRAKACARFLKDLVSGKFDFRSEQFEFVIKFIEGLVVHRKGESLEGKPLTNVPFILQAWQKFCIVNLFGFFKKGTSIRRFTEALFMLPRKNGKTPFASAICLAMSVLENKSGTNAYILANSLKQTRESFDFISHTVKYWKDKSIRIKDNNNEHSIRKEFSNGSFIINALASEEDNLDSFNGNIIILDEIHGMKSSKKYTLMKNAQRAFRNKLLMAITTAGDKPNGFLAQRLKYCDKVLDDLIEDDSFFIFICDADADADGKIIDFTDPIHIQRANPSLGVTVELSELLHDAEVAYADPQTRNEFFNKTLNIFTNSMTAYFDLQTFINSDDKYDWSLEELARLPIKWFGGADLSKLHDLTAAALYGQYEGVDIVITHAFFPRMAAHEKANDDGIPLFGWEQDGNLTMSNTPTVSYDDVINWFKSMRDKGFKIQKIGFDKKFGRDFFTGMKRSGFTIVDAPQYYWKKSEGFRRIEVKAYNGQLYYCHSTAFEYCVSNVRGIEKVDDMIQYEKVEKTSRIDLFDAAVFAACQMLEDTEKGGYVSDWLKGAKN</sequence>
<comment type="caution">
    <text evidence="3">The sequence shown here is derived from an EMBL/GenBank/DDBJ whole genome shotgun (WGS) entry which is preliminary data.</text>
</comment>
<protein>
    <submittedName>
        <fullName evidence="3">Terminase large subunit</fullName>
    </submittedName>
</protein>
<dbReference type="PANTHER" id="PTHR41287">
    <property type="match status" value="1"/>
</dbReference>
<evidence type="ECO:0000313" key="3">
    <source>
        <dbReference type="EMBL" id="TQE88718.1"/>
    </source>
</evidence>
<evidence type="ECO:0000313" key="4">
    <source>
        <dbReference type="Proteomes" id="UP000315224"/>
    </source>
</evidence>
<dbReference type="AlphaFoldDB" id="A0A540UW56"/>
<dbReference type="Pfam" id="PF20441">
    <property type="entry name" value="TerL_nuclease"/>
    <property type="match status" value="1"/>
</dbReference>
<dbReference type="InterPro" id="IPR027417">
    <property type="entry name" value="P-loop_NTPase"/>
</dbReference>
<dbReference type="InterPro" id="IPR046462">
    <property type="entry name" value="TerL_nuclease"/>
</dbReference>